<dbReference type="InterPro" id="IPR008480">
    <property type="entry name" value="DUF761_pln"/>
</dbReference>
<dbReference type="PANTHER" id="PTHR34059:SF1">
    <property type="entry name" value="EXPRESSED PROTEIN"/>
    <property type="match status" value="1"/>
</dbReference>
<feature type="compositionally biased region" description="Basic and acidic residues" evidence="1">
    <location>
        <begin position="28"/>
        <end position="40"/>
    </location>
</feature>
<dbReference type="EMBL" id="JAKOGI010000100">
    <property type="protein sequence ID" value="KAJ8444356.1"/>
    <property type="molecule type" value="Genomic_DNA"/>
</dbReference>
<protein>
    <submittedName>
        <fullName evidence="2">Uncharacterized protein</fullName>
    </submittedName>
</protein>
<comment type="caution">
    <text evidence="2">The sequence shown here is derived from an EMBL/GenBank/DDBJ whole genome shotgun (WGS) entry which is preliminary data.</text>
</comment>
<dbReference type="SUPFAM" id="SSF101447">
    <property type="entry name" value="Formin homology 2 domain (FH2 domain)"/>
    <property type="match status" value="1"/>
</dbReference>
<gene>
    <name evidence="2" type="ORF">Cgig2_019914</name>
</gene>
<organism evidence="2 3">
    <name type="scientific">Carnegiea gigantea</name>
    <dbReference type="NCBI Taxonomy" id="171969"/>
    <lineage>
        <taxon>Eukaryota</taxon>
        <taxon>Viridiplantae</taxon>
        <taxon>Streptophyta</taxon>
        <taxon>Embryophyta</taxon>
        <taxon>Tracheophyta</taxon>
        <taxon>Spermatophyta</taxon>
        <taxon>Magnoliopsida</taxon>
        <taxon>eudicotyledons</taxon>
        <taxon>Gunneridae</taxon>
        <taxon>Pentapetalae</taxon>
        <taxon>Caryophyllales</taxon>
        <taxon>Cactineae</taxon>
        <taxon>Cactaceae</taxon>
        <taxon>Cactoideae</taxon>
        <taxon>Echinocereeae</taxon>
        <taxon>Carnegiea</taxon>
    </lineage>
</organism>
<feature type="compositionally biased region" description="Pro residues" evidence="1">
    <location>
        <begin position="371"/>
        <end position="385"/>
    </location>
</feature>
<dbReference type="AlphaFoldDB" id="A0A9Q1KHB6"/>
<accession>A0A9Q1KHB6</accession>
<feature type="region of interest" description="Disordered" evidence="1">
    <location>
        <begin position="512"/>
        <end position="544"/>
    </location>
</feature>
<dbReference type="Pfam" id="PF05553">
    <property type="entry name" value="DUF761"/>
    <property type="match status" value="1"/>
</dbReference>
<evidence type="ECO:0000313" key="2">
    <source>
        <dbReference type="EMBL" id="KAJ8444356.1"/>
    </source>
</evidence>
<keyword evidence="3" id="KW-1185">Reference proteome</keyword>
<proteinExistence type="predicted"/>
<feature type="compositionally biased region" description="Basic and acidic residues" evidence="1">
    <location>
        <begin position="187"/>
        <end position="198"/>
    </location>
</feature>
<dbReference type="Proteomes" id="UP001153076">
    <property type="component" value="Unassembled WGS sequence"/>
</dbReference>
<reference evidence="2" key="1">
    <citation type="submission" date="2022-04" db="EMBL/GenBank/DDBJ databases">
        <title>Carnegiea gigantea Genome sequencing and assembly v2.</title>
        <authorList>
            <person name="Copetti D."/>
            <person name="Sanderson M.J."/>
            <person name="Burquez A."/>
            <person name="Wojciechowski M.F."/>
        </authorList>
    </citation>
    <scope>NUCLEOTIDE SEQUENCE</scope>
    <source>
        <strain evidence="2">SGP5-SGP5p</strain>
        <tissue evidence="2">Aerial part</tissue>
    </source>
</reference>
<feature type="compositionally biased region" description="Low complexity" evidence="1">
    <location>
        <begin position="174"/>
        <end position="186"/>
    </location>
</feature>
<feature type="compositionally biased region" description="Polar residues" evidence="1">
    <location>
        <begin position="12"/>
        <end position="24"/>
    </location>
</feature>
<dbReference type="PANTHER" id="PTHR34059">
    <property type="entry name" value="EXPRESSED PROTEIN"/>
    <property type="match status" value="1"/>
</dbReference>
<evidence type="ECO:0000256" key="1">
    <source>
        <dbReference type="SAM" id="MobiDB-lite"/>
    </source>
</evidence>
<name>A0A9Q1KHB6_9CARY</name>
<feature type="compositionally biased region" description="Polar residues" evidence="1">
    <location>
        <begin position="346"/>
        <end position="355"/>
    </location>
</feature>
<feature type="compositionally biased region" description="Low complexity" evidence="1">
    <location>
        <begin position="222"/>
        <end position="250"/>
    </location>
</feature>
<feature type="region of interest" description="Disordered" evidence="1">
    <location>
        <begin position="1"/>
        <end position="47"/>
    </location>
</feature>
<feature type="region of interest" description="Disordered" evidence="1">
    <location>
        <begin position="157"/>
        <end position="422"/>
    </location>
</feature>
<sequence length="579" mass="64147">MADGAPYIKQQRLASSTTAQNKKNPSNRRNDDHSERENNSKPDVAQSYMSRLLQFPSIFDDEGDCPSGSDDNNTNKFQTWSSRYHRNEPLLVVAKKSSVNVEKSGIDEKPLLLPVRSLKSRISDGNDTELVEGVDCRASRVYARSSSMPIAKEFSNGSKRMNITDGGFVSGENSRGSSVYSRSDSSPTRKDLSSDSRRMSKNLRMKSRPVVSSEFEYDNEDSGVSGSLSMSNSSLSSRGSSINSRIASSGRYRDFSDEDMEEKAEESVVLPSPIPWQSRSGRIEMKGESNGSASVLTLPSMEEIRSNRSFKSQSPRSSQSDSSSSSPTKLPRSPSVSSSKAPPPSRTLSSESQAKSVEDVGRRKVVYSSHLPPPPPPPPPPPRPNPRSRLAKPSFVMDRDEIPTHYDDSTRSVWSAPNEMDQKNREECFSRAYAGLEAKARNGIESSSVAKSAKVVRDDEITTGASKVRQVKEVLGRKSAGYDPISKDFFAGFPKETRDFLEDVFVETDYDSEIEDNGNYGESEETVEKVPPSNNITDEGPDVDKKADEFIAKFREQIRLQRIEEIKRSTAQLRKSSIT</sequence>
<feature type="compositionally biased region" description="Low complexity" evidence="1">
    <location>
        <begin position="307"/>
        <end position="340"/>
    </location>
</feature>
<feature type="compositionally biased region" description="Basic and acidic residues" evidence="1">
    <location>
        <begin position="397"/>
        <end position="410"/>
    </location>
</feature>
<evidence type="ECO:0000313" key="3">
    <source>
        <dbReference type="Proteomes" id="UP001153076"/>
    </source>
</evidence>
<dbReference type="OrthoDB" id="1080706at2759"/>